<dbReference type="Pfam" id="PF00534">
    <property type="entry name" value="Glycos_transf_1"/>
    <property type="match status" value="1"/>
</dbReference>
<evidence type="ECO:0000313" key="3">
    <source>
        <dbReference type="Proteomes" id="UP000248857"/>
    </source>
</evidence>
<keyword evidence="2" id="KW-0328">Glycosyltransferase</keyword>
<gene>
    <name evidence="2" type="primary">mgtA_3</name>
    <name evidence="2" type="ORF">C1752_04294</name>
</gene>
<organism evidence="2 3">
    <name type="scientific">Acaryochloris thomasi RCC1774</name>
    <dbReference type="NCBI Taxonomy" id="1764569"/>
    <lineage>
        <taxon>Bacteria</taxon>
        <taxon>Bacillati</taxon>
        <taxon>Cyanobacteriota</taxon>
        <taxon>Cyanophyceae</taxon>
        <taxon>Acaryochloridales</taxon>
        <taxon>Acaryochloridaceae</taxon>
        <taxon>Acaryochloris</taxon>
        <taxon>Acaryochloris thomasi</taxon>
    </lineage>
</organism>
<keyword evidence="2" id="KW-0808">Transferase</keyword>
<comment type="caution">
    <text evidence="2">The sequence shown here is derived from an EMBL/GenBank/DDBJ whole genome shotgun (WGS) entry which is preliminary data.</text>
</comment>
<proteinExistence type="predicted"/>
<dbReference type="PANTHER" id="PTHR45947:SF3">
    <property type="entry name" value="SULFOQUINOVOSYL TRANSFERASE SQD2"/>
    <property type="match status" value="1"/>
</dbReference>
<dbReference type="AlphaFoldDB" id="A0A2W1JDL2"/>
<evidence type="ECO:0000313" key="2">
    <source>
        <dbReference type="EMBL" id="PZD71889.1"/>
    </source>
</evidence>
<dbReference type="Proteomes" id="UP000248857">
    <property type="component" value="Unassembled WGS sequence"/>
</dbReference>
<feature type="domain" description="Glycosyl transferase family 1" evidence="1">
    <location>
        <begin position="223"/>
        <end position="386"/>
    </location>
</feature>
<dbReference type="PANTHER" id="PTHR45947">
    <property type="entry name" value="SULFOQUINOVOSYL TRANSFERASE SQD2"/>
    <property type="match status" value="1"/>
</dbReference>
<dbReference type="EC" id="2.4.1.-" evidence="2"/>
<name>A0A2W1JDL2_9CYAN</name>
<evidence type="ECO:0000259" key="1">
    <source>
        <dbReference type="Pfam" id="PF00534"/>
    </source>
</evidence>
<reference evidence="2 3" key="1">
    <citation type="journal article" date="2018" name="Sci. Rep.">
        <title>A novel species of the marine cyanobacterium Acaryochloris with a unique pigment content and lifestyle.</title>
        <authorList>
            <person name="Partensky F."/>
            <person name="Six C."/>
            <person name="Ratin M."/>
            <person name="Garczarek L."/>
            <person name="Vaulot D."/>
            <person name="Probert I."/>
            <person name="Calteau A."/>
            <person name="Gourvil P."/>
            <person name="Marie D."/>
            <person name="Grebert T."/>
            <person name="Bouchier C."/>
            <person name="Le Panse S."/>
            <person name="Gachenot M."/>
            <person name="Rodriguez F."/>
            <person name="Garrido J.L."/>
        </authorList>
    </citation>
    <scope>NUCLEOTIDE SEQUENCE [LARGE SCALE GENOMIC DNA]</scope>
    <source>
        <strain evidence="2 3">RCC1774</strain>
    </source>
</reference>
<sequence>MISVGVFIDLKWQRSAGGHVKCWEKFAQAAVTQPDLDLSLHFLGDTAEVLPLSETVRYILHRPRFSTERLPFLQDVPDHTDLMSRNPALLPYLEAMDVAHTTHPLFTFGKTAQAFCQQNKKPLVASVHTDTPQYTQIYLEQRLQGMFGHGFVNQWLLDRWQLPLRYRRRMVAQQQDYWQTCDHVFISQPDDPEVQTVIPAHQVSYLRRGIDTERFNPERCDRNHLQKTYGIPTDKFLLLYVGRLDDPKRVMIFAQSAKILLDQGLPIHALAVGRGHRSQDIQALLGEQVTLPGVIEQEKLGTIFASADVFVFPSPTETVGNVILEAKAAGLPVLISSQGGAYQTLREPGKDGLMMDTEEPEQWAQAIAQLYEDEGMRSQISAAAQDHIKTAWPSWQDVLVEDLLPIWRSLADAPSP</sequence>
<protein>
    <submittedName>
        <fullName evidence="2">GDP-mannose-dependent alpha-mannosyltransferase</fullName>
        <ecNumber evidence="2">2.4.1.-</ecNumber>
    </submittedName>
</protein>
<dbReference type="Gene3D" id="3.40.50.2000">
    <property type="entry name" value="Glycogen Phosphorylase B"/>
    <property type="match status" value="2"/>
</dbReference>
<dbReference type="OrthoDB" id="9802525at2"/>
<dbReference type="SUPFAM" id="SSF53756">
    <property type="entry name" value="UDP-Glycosyltransferase/glycogen phosphorylase"/>
    <property type="match status" value="1"/>
</dbReference>
<accession>A0A2W1JDL2</accession>
<keyword evidence="3" id="KW-1185">Reference proteome</keyword>
<dbReference type="InterPro" id="IPR050194">
    <property type="entry name" value="Glycosyltransferase_grp1"/>
</dbReference>
<dbReference type="RefSeq" id="WP_110987534.1">
    <property type="nucleotide sequence ID" value="NZ_CAWNWM010000013.1"/>
</dbReference>
<dbReference type="GO" id="GO:0016757">
    <property type="term" value="F:glycosyltransferase activity"/>
    <property type="evidence" value="ECO:0007669"/>
    <property type="project" value="UniProtKB-KW"/>
</dbReference>
<dbReference type="EMBL" id="PQWO01000013">
    <property type="protein sequence ID" value="PZD71889.1"/>
    <property type="molecule type" value="Genomic_DNA"/>
</dbReference>
<dbReference type="InterPro" id="IPR001296">
    <property type="entry name" value="Glyco_trans_1"/>
</dbReference>